<accession>A0A5J4RYT5</accession>
<protein>
    <submittedName>
        <fullName evidence="1">Uncharacterized protein</fullName>
    </submittedName>
</protein>
<dbReference type="AlphaFoldDB" id="A0A5J4RYT5"/>
<organism evidence="1">
    <name type="scientific">termite gut metagenome</name>
    <dbReference type="NCBI Taxonomy" id="433724"/>
    <lineage>
        <taxon>unclassified sequences</taxon>
        <taxon>metagenomes</taxon>
        <taxon>organismal metagenomes</taxon>
    </lineage>
</organism>
<comment type="caution">
    <text evidence="1">The sequence shown here is derived from an EMBL/GenBank/DDBJ whole genome shotgun (WGS) entry which is preliminary data.</text>
</comment>
<sequence length="82" mass="10060">MREILEILKWEGDYSKSQNTQLLQILNKFIYDIKNRGFGNDQKRNNNWITKQLEQMFPEIRDEEIDKIIGWVKSIYNEYFNN</sequence>
<dbReference type="EMBL" id="SNRY01000575">
    <property type="protein sequence ID" value="KAA6338949.1"/>
    <property type="molecule type" value="Genomic_DNA"/>
</dbReference>
<gene>
    <name evidence="1" type="ORF">EZS27_013081</name>
</gene>
<reference evidence="1" key="1">
    <citation type="submission" date="2019-03" db="EMBL/GenBank/DDBJ databases">
        <title>Single cell metagenomics reveals metabolic interactions within the superorganism composed of flagellate Streblomastix strix and complex community of Bacteroidetes bacteria on its surface.</title>
        <authorList>
            <person name="Treitli S.C."/>
            <person name="Kolisko M."/>
            <person name="Husnik F."/>
            <person name="Keeling P."/>
            <person name="Hampl V."/>
        </authorList>
    </citation>
    <scope>NUCLEOTIDE SEQUENCE</scope>
    <source>
        <strain evidence="1">STM</strain>
    </source>
</reference>
<proteinExistence type="predicted"/>
<evidence type="ECO:0000313" key="1">
    <source>
        <dbReference type="EMBL" id="KAA6338949.1"/>
    </source>
</evidence>
<name>A0A5J4RYT5_9ZZZZ</name>